<feature type="domain" description="Bacterial bifunctional deaminase-reductase C-terminal" evidence="1">
    <location>
        <begin position="45"/>
        <end position="206"/>
    </location>
</feature>
<evidence type="ECO:0000313" key="3">
    <source>
        <dbReference type="Proteomes" id="UP001431217"/>
    </source>
</evidence>
<dbReference type="InterPro" id="IPR002734">
    <property type="entry name" value="RibDG_C"/>
</dbReference>
<dbReference type="PANTHER" id="PTHR38011">
    <property type="entry name" value="DIHYDROFOLATE REDUCTASE FAMILY PROTEIN (AFU_ORTHOLOGUE AFUA_8G06820)"/>
    <property type="match status" value="1"/>
</dbReference>
<dbReference type="Pfam" id="PF01872">
    <property type="entry name" value="RibD_C"/>
    <property type="match status" value="1"/>
</dbReference>
<name>A0ABT0MP49_9GAMM</name>
<comment type="caution">
    <text evidence="2">The sequence shown here is derived from an EMBL/GenBank/DDBJ whole genome shotgun (WGS) entry which is preliminary data.</text>
</comment>
<gene>
    <name evidence="2" type="ORF">M2650_15680</name>
</gene>
<dbReference type="Proteomes" id="UP001431217">
    <property type="component" value="Unassembled WGS sequence"/>
</dbReference>
<dbReference type="InterPro" id="IPR024072">
    <property type="entry name" value="DHFR-like_dom_sf"/>
</dbReference>
<reference evidence="2 3" key="1">
    <citation type="submission" date="2022-05" db="EMBL/GenBank/DDBJ databases">
        <title>Luteimonas sp. SX5, whole genome shotgun sequencing project.</title>
        <authorList>
            <person name="Zhao G."/>
            <person name="Shen L."/>
        </authorList>
    </citation>
    <scope>NUCLEOTIDE SEQUENCE [LARGE SCALE GENOMIC DNA]</scope>
    <source>
        <strain evidence="2 3">SX5</strain>
    </source>
</reference>
<dbReference type="InterPro" id="IPR050765">
    <property type="entry name" value="Riboflavin_Biosynth_HTPR"/>
</dbReference>
<accession>A0ABT0MP49</accession>
<organism evidence="2 3">
    <name type="scientific">Luteimonas galliterrae</name>
    <dbReference type="NCBI Taxonomy" id="2940486"/>
    <lineage>
        <taxon>Bacteria</taxon>
        <taxon>Pseudomonadati</taxon>
        <taxon>Pseudomonadota</taxon>
        <taxon>Gammaproteobacteria</taxon>
        <taxon>Lysobacterales</taxon>
        <taxon>Lysobacteraceae</taxon>
        <taxon>Luteimonas</taxon>
    </lineage>
</organism>
<evidence type="ECO:0000313" key="2">
    <source>
        <dbReference type="EMBL" id="MCL1636064.1"/>
    </source>
</evidence>
<dbReference type="PANTHER" id="PTHR38011:SF11">
    <property type="entry name" value="2,5-DIAMINO-6-RIBOSYLAMINO-4(3H)-PYRIMIDINONE 5'-PHOSPHATE REDUCTASE"/>
    <property type="match status" value="1"/>
</dbReference>
<evidence type="ECO:0000259" key="1">
    <source>
        <dbReference type="Pfam" id="PF01872"/>
    </source>
</evidence>
<sequence length="234" mass="25632">MNRATARIARALPVDKLQPAYPLWPAANGTFAPSPRRELLQMRKLKYHVNVSVDGFILSQGEGFDAFPHGDESAQYLQSLHAYGIALMGRRTYEASQKTGIDDPYPHLMSYVFSRSSSVRTNPQVELVRDEATDWVRRMKACPGKDLYLCGGADLAASLFKAGLIDEVILKVNPLLKGAGRRLLSGLETEIALVHNSSAAYDDGVVMLTYRVQKNDVGQPIAGGIARVATSMHS</sequence>
<protein>
    <submittedName>
        <fullName evidence="2">Dihydrofolate reductase family protein</fullName>
    </submittedName>
</protein>
<dbReference type="SUPFAM" id="SSF53597">
    <property type="entry name" value="Dihydrofolate reductase-like"/>
    <property type="match status" value="1"/>
</dbReference>
<proteinExistence type="predicted"/>
<dbReference type="RefSeq" id="WP_249476096.1">
    <property type="nucleotide sequence ID" value="NZ_JAMBEP010000006.1"/>
</dbReference>
<keyword evidence="3" id="KW-1185">Reference proteome</keyword>
<dbReference type="Gene3D" id="3.40.430.10">
    <property type="entry name" value="Dihydrofolate Reductase, subunit A"/>
    <property type="match status" value="1"/>
</dbReference>
<dbReference type="EMBL" id="JAMBEP010000006">
    <property type="protein sequence ID" value="MCL1636064.1"/>
    <property type="molecule type" value="Genomic_DNA"/>
</dbReference>